<evidence type="ECO:0000313" key="3">
    <source>
        <dbReference type="Proteomes" id="UP000800097"/>
    </source>
</evidence>
<protein>
    <submittedName>
        <fullName evidence="2">Uncharacterized protein</fullName>
    </submittedName>
</protein>
<gene>
    <name evidence="2" type="ORF">EI97DRAFT_469819</name>
</gene>
<dbReference type="Proteomes" id="UP000800097">
    <property type="component" value="Unassembled WGS sequence"/>
</dbReference>
<feature type="compositionally biased region" description="Low complexity" evidence="1">
    <location>
        <begin position="87"/>
        <end position="101"/>
    </location>
</feature>
<accession>A0A6A6JA06</accession>
<proteinExistence type="predicted"/>
<keyword evidence="3" id="KW-1185">Reference proteome</keyword>
<evidence type="ECO:0000313" key="2">
    <source>
        <dbReference type="EMBL" id="KAF2273064.1"/>
    </source>
</evidence>
<organism evidence="2 3">
    <name type="scientific">Westerdykella ornata</name>
    <dbReference type="NCBI Taxonomy" id="318751"/>
    <lineage>
        <taxon>Eukaryota</taxon>
        <taxon>Fungi</taxon>
        <taxon>Dikarya</taxon>
        <taxon>Ascomycota</taxon>
        <taxon>Pezizomycotina</taxon>
        <taxon>Dothideomycetes</taxon>
        <taxon>Pleosporomycetidae</taxon>
        <taxon>Pleosporales</taxon>
        <taxon>Sporormiaceae</taxon>
        <taxon>Westerdykella</taxon>
    </lineage>
</organism>
<dbReference type="AlphaFoldDB" id="A0A6A6JA06"/>
<feature type="region of interest" description="Disordered" evidence="1">
    <location>
        <begin position="1"/>
        <end position="124"/>
    </location>
</feature>
<reference evidence="2" key="1">
    <citation type="journal article" date="2020" name="Stud. Mycol.">
        <title>101 Dothideomycetes genomes: a test case for predicting lifestyles and emergence of pathogens.</title>
        <authorList>
            <person name="Haridas S."/>
            <person name="Albert R."/>
            <person name="Binder M."/>
            <person name="Bloem J."/>
            <person name="Labutti K."/>
            <person name="Salamov A."/>
            <person name="Andreopoulos B."/>
            <person name="Baker S."/>
            <person name="Barry K."/>
            <person name="Bills G."/>
            <person name="Bluhm B."/>
            <person name="Cannon C."/>
            <person name="Castanera R."/>
            <person name="Culley D."/>
            <person name="Daum C."/>
            <person name="Ezra D."/>
            <person name="Gonzalez J."/>
            <person name="Henrissat B."/>
            <person name="Kuo A."/>
            <person name="Liang C."/>
            <person name="Lipzen A."/>
            <person name="Lutzoni F."/>
            <person name="Magnuson J."/>
            <person name="Mondo S."/>
            <person name="Nolan M."/>
            <person name="Ohm R."/>
            <person name="Pangilinan J."/>
            <person name="Park H.-J."/>
            <person name="Ramirez L."/>
            <person name="Alfaro M."/>
            <person name="Sun H."/>
            <person name="Tritt A."/>
            <person name="Yoshinaga Y."/>
            <person name="Zwiers L.-H."/>
            <person name="Turgeon B."/>
            <person name="Goodwin S."/>
            <person name="Spatafora J."/>
            <person name="Crous P."/>
            <person name="Grigoriev I."/>
        </authorList>
    </citation>
    <scope>NUCLEOTIDE SEQUENCE</scope>
    <source>
        <strain evidence="2">CBS 379.55</strain>
    </source>
</reference>
<dbReference type="GeneID" id="54554904"/>
<dbReference type="EMBL" id="ML986513">
    <property type="protein sequence ID" value="KAF2273064.1"/>
    <property type="molecule type" value="Genomic_DNA"/>
</dbReference>
<name>A0A6A6JA06_WESOR</name>
<sequence>MATQSSTATLDIHQAGPDSVQSSTSAFTDYDCWNDAASGGSYERDSMNVPIADTPGIPESGTSSMPDVGEGSGLTPEAQDECEESKSGSIAEAPASASALPPDMPSEGNIASLNGPEESDPEVDIDTLEAAFQHRRFYCGVCFTESFTCTWPQGGSPSDKDKPCESCRKYGRVCKPIHESHVRKRRERAEKKLEWQRNRKANLIEKK</sequence>
<dbReference type="RefSeq" id="XP_033650603.1">
    <property type="nucleotide sequence ID" value="XM_033801729.1"/>
</dbReference>
<evidence type="ECO:0000256" key="1">
    <source>
        <dbReference type="SAM" id="MobiDB-lite"/>
    </source>
</evidence>